<feature type="zinc finger region" description="C3H1-type" evidence="6">
    <location>
        <begin position="119"/>
        <end position="145"/>
    </location>
</feature>
<gene>
    <name evidence="8" type="ORF">ANN_05537</name>
</gene>
<feature type="domain" description="C3H1-type" evidence="7">
    <location>
        <begin position="86"/>
        <end position="112"/>
    </location>
</feature>
<keyword evidence="2" id="KW-0677">Repeat</keyword>
<dbReference type="EMBL" id="JAJSOF020000013">
    <property type="protein sequence ID" value="KAJ4443759.1"/>
    <property type="molecule type" value="Genomic_DNA"/>
</dbReference>
<protein>
    <recommendedName>
        <fullName evidence="7">C3H1-type domain-containing protein</fullName>
    </recommendedName>
</protein>
<keyword evidence="3 6" id="KW-0863">Zinc-finger</keyword>
<dbReference type="Pfam" id="PF22628">
    <property type="entry name" value="zf-CCCH_10"/>
    <property type="match status" value="1"/>
</dbReference>
<comment type="similarity">
    <text evidence="5">Belongs to the muscleblind family.</text>
</comment>
<evidence type="ECO:0000313" key="8">
    <source>
        <dbReference type="EMBL" id="KAJ4443759.1"/>
    </source>
</evidence>
<dbReference type="Proteomes" id="UP001148838">
    <property type="component" value="Unassembled WGS sequence"/>
</dbReference>
<feature type="non-terminal residue" evidence="8">
    <location>
        <position position="1"/>
    </location>
</feature>
<evidence type="ECO:0000256" key="6">
    <source>
        <dbReference type="PROSITE-ProRule" id="PRU00723"/>
    </source>
</evidence>
<evidence type="ECO:0000313" key="9">
    <source>
        <dbReference type="Proteomes" id="UP001148838"/>
    </source>
</evidence>
<dbReference type="PROSITE" id="PS50103">
    <property type="entry name" value="ZF_C3H1"/>
    <property type="match status" value="2"/>
</dbReference>
<evidence type="ECO:0000256" key="2">
    <source>
        <dbReference type="ARBA" id="ARBA00022737"/>
    </source>
</evidence>
<evidence type="ECO:0000259" key="7">
    <source>
        <dbReference type="PROSITE" id="PS50103"/>
    </source>
</evidence>
<dbReference type="PANTHER" id="PTHR12675">
    <property type="entry name" value="MUSCLEBLIND-LIKE PROTEIN"/>
    <property type="match status" value="1"/>
</dbReference>
<dbReference type="InterPro" id="IPR054429">
    <property type="entry name" value="Znf-CCCH_Muscleblind-like"/>
</dbReference>
<feature type="zinc finger region" description="C3H1-type" evidence="6">
    <location>
        <begin position="86"/>
        <end position="112"/>
    </location>
</feature>
<keyword evidence="9" id="KW-1185">Reference proteome</keyword>
<name>A0ABQ8TB51_PERAM</name>
<keyword evidence="1 6" id="KW-0479">Metal-binding</keyword>
<feature type="domain" description="C3H1-type" evidence="7">
    <location>
        <begin position="119"/>
        <end position="145"/>
    </location>
</feature>
<evidence type="ECO:0000256" key="1">
    <source>
        <dbReference type="ARBA" id="ARBA00022723"/>
    </source>
</evidence>
<proteinExistence type="inferred from homology"/>
<evidence type="ECO:0000256" key="4">
    <source>
        <dbReference type="ARBA" id="ARBA00022833"/>
    </source>
</evidence>
<dbReference type="InterPro" id="IPR000571">
    <property type="entry name" value="Znf_CCCH"/>
</dbReference>
<reference evidence="8 9" key="1">
    <citation type="journal article" date="2022" name="Allergy">
        <title>Genome assembly and annotation of Periplaneta americana reveal a comprehensive cockroach allergen profile.</title>
        <authorList>
            <person name="Wang L."/>
            <person name="Xiong Q."/>
            <person name="Saelim N."/>
            <person name="Wang L."/>
            <person name="Nong W."/>
            <person name="Wan A.T."/>
            <person name="Shi M."/>
            <person name="Liu X."/>
            <person name="Cao Q."/>
            <person name="Hui J.H.L."/>
            <person name="Sookrung N."/>
            <person name="Leung T.F."/>
            <person name="Tungtrongchitr A."/>
            <person name="Tsui S.K.W."/>
        </authorList>
    </citation>
    <scope>NUCLEOTIDE SEQUENCE [LARGE SCALE GENOMIC DNA]</scope>
    <source>
        <strain evidence="8">PWHHKU_190912</strain>
    </source>
</reference>
<keyword evidence="4 6" id="KW-0862">Zinc</keyword>
<accession>A0ABQ8TB51</accession>
<dbReference type="PANTHER" id="PTHR12675:SF12">
    <property type="entry name" value="PROTEIN MUSCLEBLIND"/>
    <property type="match status" value="1"/>
</dbReference>
<evidence type="ECO:0000256" key="3">
    <source>
        <dbReference type="ARBA" id="ARBA00022771"/>
    </source>
</evidence>
<sequence>GTDNRLLWIVDLCTPTSLARNVLRCGETQNGNERSARPRLCFPPLACTAAFSHVRLPATCLLRCMTFVGSVRAPSYSHGASKCSLLDTLPVCQDFNRQLCNRPACKFVHLQEGHVEVVDMKVTVCRDAVKGQCVRPLCKYYHIPIPLPPANEMAAQVEDQGQFSTTPSAAIVAASAGQLRTSVTVSSGNPNRMLCQQVFGFNS</sequence>
<comment type="caution">
    <text evidence="8">The sequence shown here is derived from an EMBL/GenBank/DDBJ whole genome shotgun (WGS) entry which is preliminary data.</text>
</comment>
<evidence type="ECO:0000256" key="5">
    <source>
        <dbReference type="ARBA" id="ARBA00038226"/>
    </source>
</evidence>
<dbReference type="Gene3D" id="3.30.1370.210">
    <property type="match status" value="1"/>
</dbReference>
<organism evidence="8 9">
    <name type="scientific">Periplaneta americana</name>
    <name type="common">American cockroach</name>
    <name type="synonym">Blatta americana</name>
    <dbReference type="NCBI Taxonomy" id="6978"/>
    <lineage>
        <taxon>Eukaryota</taxon>
        <taxon>Metazoa</taxon>
        <taxon>Ecdysozoa</taxon>
        <taxon>Arthropoda</taxon>
        <taxon>Hexapoda</taxon>
        <taxon>Insecta</taxon>
        <taxon>Pterygota</taxon>
        <taxon>Neoptera</taxon>
        <taxon>Polyneoptera</taxon>
        <taxon>Dictyoptera</taxon>
        <taxon>Blattodea</taxon>
        <taxon>Blattoidea</taxon>
        <taxon>Blattidae</taxon>
        <taxon>Blattinae</taxon>
        <taxon>Periplaneta</taxon>
    </lineage>
</organism>